<reference evidence="2 3" key="1">
    <citation type="submission" date="2017-06" db="EMBL/GenBank/DDBJ databases">
        <authorList>
            <person name="Kim H.J."/>
            <person name="Triplett B.A."/>
        </authorList>
    </citation>
    <scope>NUCLEOTIDE SEQUENCE [LARGE SCALE GENOMIC DNA]</scope>
    <source>
        <strain evidence="2 3">DSM 19316</strain>
    </source>
</reference>
<organism evidence="2 3">
    <name type="scientific">Halorubrum ezzemoulense</name>
    <name type="common">Halorubrum chaoviator</name>
    <dbReference type="NCBI Taxonomy" id="337243"/>
    <lineage>
        <taxon>Archaea</taxon>
        <taxon>Methanobacteriati</taxon>
        <taxon>Methanobacteriota</taxon>
        <taxon>Stenosarchaea group</taxon>
        <taxon>Halobacteria</taxon>
        <taxon>Halobacteriales</taxon>
        <taxon>Haloferacaceae</taxon>
        <taxon>Halorubrum</taxon>
    </lineage>
</organism>
<proteinExistence type="predicted"/>
<sequence length="58" mass="6105">MDDSLRWRLDAVIALLGIIAVVAVTALLLSFGRAAIAPAFVIAFTGVLVGIFAAEELY</sequence>
<dbReference type="Proteomes" id="UP000198297">
    <property type="component" value="Unassembled WGS sequence"/>
</dbReference>
<keyword evidence="1" id="KW-1133">Transmembrane helix</keyword>
<dbReference type="EMBL" id="FZNK01000002">
    <property type="protein sequence ID" value="SNR46325.1"/>
    <property type="molecule type" value="Genomic_DNA"/>
</dbReference>
<accession>A0A238WID8</accession>
<keyword evidence="1" id="KW-0472">Membrane</keyword>
<keyword evidence="1" id="KW-0812">Transmembrane</keyword>
<dbReference type="AlphaFoldDB" id="A0A238WID8"/>
<gene>
    <name evidence="2" type="ORF">SAMN06266787_102338</name>
</gene>
<protein>
    <submittedName>
        <fullName evidence="2">Uncharacterized protein</fullName>
    </submittedName>
</protein>
<dbReference type="RefSeq" id="WP_158293584.1">
    <property type="nucleotide sequence ID" value="NZ_FZNK01000002.1"/>
</dbReference>
<evidence type="ECO:0000256" key="1">
    <source>
        <dbReference type="SAM" id="Phobius"/>
    </source>
</evidence>
<evidence type="ECO:0000313" key="3">
    <source>
        <dbReference type="Proteomes" id="UP000198297"/>
    </source>
</evidence>
<feature type="transmembrane region" description="Helical" evidence="1">
    <location>
        <begin position="12"/>
        <end position="29"/>
    </location>
</feature>
<name>A0A238WID8_HALEZ</name>
<evidence type="ECO:0000313" key="2">
    <source>
        <dbReference type="EMBL" id="SNR46325.1"/>
    </source>
</evidence>
<feature type="transmembrane region" description="Helical" evidence="1">
    <location>
        <begin position="35"/>
        <end position="54"/>
    </location>
</feature>